<gene>
    <name evidence="2" type="ORF">LOTGIDRAFT_174584</name>
</gene>
<keyword evidence="3" id="KW-1185">Reference proteome</keyword>
<evidence type="ECO:0000313" key="2">
    <source>
        <dbReference type="EMBL" id="ESO97150.1"/>
    </source>
</evidence>
<evidence type="ECO:0000256" key="1">
    <source>
        <dbReference type="SAM" id="MobiDB-lite"/>
    </source>
</evidence>
<dbReference type="EMBL" id="KB201324">
    <property type="protein sequence ID" value="ESO97150.1"/>
    <property type="molecule type" value="Genomic_DNA"/>
</dbReference>
<dbReference type="HOGENOM" id="CLU_589626_0_0_1"/>
<sequence length="464" mass="52033">MDSHQSGVCGRRPNSKEYSPQTRCLQSDVHRNQRCNDEHSASRPEDCPTDVIPSRSGFRPTSMRSISDVLTESEIQQRVRQFAKNIETESPFNSYQRHRQQPLEFYCRRFNKRLRKVNQWLVIKKRIQKSKLRQEQNSSSSGPGSLASTSTLPADPDESSCLTSPRDTRINSHAGQPPHSVWISLDSDDNAYSSNTDHISHTGTQEGSVNRHPVTIHMDSDDDSISSNTDNISHTDTQECSVNRHPVTIHMDSDDDTYSSNTDQISHTGTQEGSVNCQPISIHIDSEDEANGNAHGEPDHSGVQDKFLVILDSDEELSSKEIQITSRNNSSKELIIYVDSDDNDLSDTIEKNRKSTPSSDSDVIEVPHISDSEDEPKRIQEKGKPLVPDVQIEIEKGTGITQRSSNRKVSRLQEDTAGSTGQREPKQTVLKITAKPKKLKKRKSHLLKRSCKASSLKLSKNIKC</sequence>
<proteinExistence type="predicted"/>
<feature type="compositionally biased region" description="Low complexity" evidence="1">
    <location>
        <begin position="138"/>
        <end position="152"/>
    </location>
</feature>
<protein>
    <submittedName>
        <fullName evidence="2">Uncharacterized protein</fullName>
    </submittedName>
</protein>
<feature type="region of interest" description="Disordered" evidence="1">
    <location>
        <begin position="1"/>
        <end position="65"/>
    </location>
</feature>
<name>V4AQP5_LOTGI</name>
<feature type="region of interest" description="Disordered" evidence="1">
    <location>
        <begin position="344"/>
        <end position="364"/>
    </location>
</feature>
<dbReference type="RefSeq" id="XP_009052170.1">
    <property type="nucleotide sequence ID" value="XM_009053922.1"/>
</dbReference>
<feature type="region of interest" description="Disordered" evidence="1">
    <location>
        <begin position="129"/>
        <end position="187"/>
    </location>
</feature>
<feature type="compositionally biased region" description="Polar residues" evidence="1">
    <location>
        <begin position="264"/>
        <end position="277"/>
    </location>
</feature>
<evidence type="ECO:0000313" key="3">
    <source>
        <dbReference type="Proteomes" id="UP000030746"/>
    </source>
</evidence>
<dbReference type="KEGG" id="lgi:LOTGIDRAFT_174584"/>
<dbReference type="CTD" id="20242809"/>
<feature type="compositionally biased region" description="Polar residues" evidence="1">
    <location>
        <begin position="16"/>
        <end position="25"/>
    </location>
</feature>
<accession>V4AQP5</accession>
<dbReference type="Proteomes" id="UP000030746">
    <property type="component" value="Unassembled WGS sequence"/>
</dbReference>
<feature type="region of interest" description="Disordered" evidence="1">
    <location>
        <begin position="396"/>
        <end position="429"/>
    </location>
</feature>
<dbReference type="GeneID" id="20242809"/>
<feature type="compositionally biased region" description="Basic and acidic residues" evidence="1">
    <location>
        <begin position="28"/>
        <end position="46"/>
    </location>
</feature>
<organism evidence="2 3">
    <name type="scientific">Lottia gigantea</name>
    <name type="common">Giant owl limpet</name>
    <dbReference type="NCBI Taxonomy" id="225164"/>
    <lineage>
        <taxon>Eukaryota</taxon>
        <taxon>Metazoa</taxon>
        <taxon>Spiralia</taxon>
        <taxon>Lophotrochozoa</taxon>
        <taxon>Mollusca</taxon>
        <taxon>Gastropoda</taxon>
        <taxon>Patellogastropoda</taxon>
        <taxon>Lottioidea</taxon>
        <taxon>Lottiidae</taxon>
        <taxon>Lottia</taxon>
    </lineage>
</organism>
<feature type="region of interest" description="Disordered" evidence="1">
    <location>
        <begin position="252"/>
        <end position="277"/>
    </location>
</feature>
<dbReference type="AlphaFoldDB" id="V4AQP5"/>
<reference evidence="2 3" key="1">
    <citation type="journal article" date="2013" name="Nature">
        <title>Insights into bilaterian evolution from three spiralian genomes.</title>
        <authorList>
            <person name="Simakov O."/>
            <person name="Marletaz F."/>
            <person name="Cho S.J."/>
            <person name="Edsinger-Gonzales E."/>
            <person name="Havlak P."/>
            <person name="Hellsten U."/>
            <person name="Kuo D.H."/>
            <person name="Larsson T."/>
            <person name="Lv J."/>
            <person name="Arendt D."/>
            <person name="Savage R."/>
            <person name="Osoegawa K."/>
            <person name="de Jong P."/>
            <person name="Grimwood J."/>
            <person name="Chapman J.A."/>
            <person name="Shapiro H."/>
            <person name="Aerts A."/>
            <person name="Otillar R.P."/>
            <person name="Terry A.Y."/>
            <person name="Boore J.L."/>
            <person name="Grigoriev I.V."/>
            <person name="Lindberg D.R."/>
            <person name="Seaver E.C."/>
            <person name="Weisblat D.A."/>
            <person name="Putnam N.H."/>
            <person name="Rokhsar D.S."/>
        </authorList>
    </citation>
    <scope>NUCLEOTIDE SEQUENCE [LARGE SCALE GENOMIC DNA]</scope>
</reference>